<organism evidence="2 3">
    <name type="scientific">Hibiscus syriacus</name>
    <name type="common">Rose of Sharon</name>
    <dbReference type="NCBI Taxonomy" id="106335"/>
    <lineage>
        <taxon>Eukaryota</taxon>
        <taxon>Viridiplantae</taxon>
        <taxon>Streptophyta</taxon>
        <taxon>Embryophyta</taxon>
        <taxon>Tracheophyta</taxon>
        <taxon>Spermatophyta</taxon>
        <taxon>Magnoliopsida</taxon>
        <taxon>eudicotyledons</taxon>
        <taxon>Gunneridae</taxon>
        <taxon>Pentapetalae</taxon>
        <taxon>rosids</taxon>
        <taxon>malvids</taxon>
        <taxon>Malvales</taxon>
        <taxon>Malvaceae</taxon>
        <taxon>Malvoideae</taxon>
        <taxon>Hibiscus</taxon>
    </lineage>
</organism>
<accession>A0A6A2WMV7</accession>
<dbReference type="AlphaFoldDB" id="A0A6A2WMV7"/>
<name>A0A6A2WMV7_HIBSY</name>
<feature type="region of interest" description="Disordered" evidence="1">
    <location>
        <begin position="96"/>
        <end position="135"/>
    </location>
</feature>
<evidence type="ECO:0000313" key="3">
    <source>
        <dbReference type="Proteomes" id="UP000436088"/>
    </source>
</evidence>
<feature type="compositionally biased region" description="Basic and acidic residues" evidence="1">
    <location>
        <begin position="119"/>
        <end position="129"/>
    </location>
</feature>
<keyword evidence="3" id="KW-1185">Reference proteome</keyword>
<sequence length="287" mass="32519">MGNGEHQSPTYRRSSSSQNRWISQRATWIEVRMHHSMDCENIMILITTNQDKRIEETVEIEIGNYIHLIRVLEINISDDVGTSNQWGIIQKLKGGSNDHKEEFHMSSTEEDNSGASSAKVEKTEEDPSRTDGYCESIKRSKSDDMIGLAGLDSRWVEEVIGSEDGLSTENLRFKNRSKSGGETVILLMLMLKELKDQWGSIDSPTTNEVLNHLRNLKEVASENLFLVAGLVEPKDKLEGQVENQKELEFSVEMLLSHECEDETLDDSDFCHPFSKLGSNFANDALFF</sequence>
<comment type="caution">
    <text evidence="2">The sequence shown here is derived from an EMBL/GenBank/DDBJ whole genome shotgun (WGS) entry which is preliminary data.</text>
</comment>
<protein>
    <submittedName>
        <fullName evidence="2">Uncharacterized protein</fullName>
    </submittedName>
</protein>
<gene>
    <name evidence="2" type="ORF">F3Y22_tig00113725pilonHSYRG01913</name>
</gene>
<proteinExistence type="predicted"/>
<evidence type="ECO:0000256" key="1">
    <source>
        <dbReference type="SAM" id="MobiDB-lite"/>
    </source>
</evidence>
<dbReference type="EMBL" id="VEPZ02001720">
    <property type="protein sequence ID" value="KAE8661702.1"/>
    <property type="molecule type" value="Genomic_DNA"/>
</dbReference>
<reference evidence="2" key="1">
    <citation type="submission" date="2019-09" db="EMBL/GenBank/DDBJ databases">
        <title>Draft genome information of white flower Hibiscus syriacus.</title>
        <authorList>
            <person name="Kim Y.-M."/>
        </authorList>
    </citation>
    <scope>NUCLEOTIDE SEQUENCE [LARGE SCALE GENOMIC DNA]</scope>
    <source>
        <strain evidence="2">YM2019G1</strain>
    </source>
</reference>
<evidence type="ECO:0000313" key="2">
    <source>
        <dbReference type="EMBL" id="KAE8661702.1"/>
    </source>
</evidence>
<dbReference type="Proteomes" id="UP000436088">
    <property type="component" value="Unassembled WGS sequence"/>
</dbReference>